<gene>
    <name evidence="1" type="ORF">Goari_006115</name>
</gene>
<keyword evidence="2" id="KW-1185">Reference proteome</keyword>
<dbReference type="Proteomes" id="UP000593577">
    <property type="component" value="Unassembled WGS sequence"/>
</dbReference>
<dbReference type="SUPFAM" id="SSF56219">
    <property type="entry name" value="DNase I-like"/>
    <property type="match status" value="1"/>
</dbReference>
<evidence type="ECO:0008006" key="3">
    <source>
        <dbReference type="Google" id="ProtNLM"/>
    </source>
</evidence>
<organism evidence="1 2">
    <name type="scientific">Gossypium aridum</name>
    <name type="common">American cotton</name>
    <name type="synonym">Erioxylum aridum</name>
    <dbReference type="NCBI Taxonomy" id="34290"/>
    <lineage>
        <taxon>Eukaryota</taxon>
        <taxon>Viridiplantae</taxon>
        <taxon>Streptophyta</taxon>
        <taxon>Embryophyta</taxon>
        <taxon>Tracheophyta</taxon>
        <taxon>Spermatophyta</taxon>
        <taxon>Magnoliopsida</taxon>
        <taxon>eudicotyledons</taxon>
        <taxon>Gunneridae</taxon>
        <taxon>Pentapetalae</taxon>
        <taxon>rosids</taxon>
        <taxon>malvids</taxon>
        <taxon>Malvales</taxon>
        <taxon>Malvaceae</taxon>
        <taxon>Malvoideae</taxon>
        <taxon>Gossypium</taxon>
    </lineage>
</organism>
<name>A0A7J8XM37_GOSAI</name>
<protein>
    <recommendedName>
        <fullName evidence="3">Endonuclease/exonuclease/phosphatase domain-containing protein</fullName>
    </recommendedName>
</protein>
<dbReference type="Gene3D" id="3.60.10.10">
    <property type="entry name" value="Endonuclease/exonuclease/phosphatase"/>
    <property type="match status" value="1"/>
</dbReference>
<dbReference type="InterPro" id="IPR036691">
    <property type="entry name" value="Endo/exonu/phosph_ase_sf"/>
</dbReference>
<evidence type="ECO:0000313" key="1">
    <source>
        <dbReference type="EMBL" id="MBA0688315.1"/>
    </source>
</evidence>
<evidence type="ECO:0000313" key="2">
    <source>
        <dbReference type="Proteomes" id="UP000593577"/>
    </source>
</evidence>
<dbReference type="EMBL" id="JABFAA010000008">
    <property type="protein sequence ID" value="MBA0688315.1"/>
    <property type="molecule type" value="Genomic_DNA"/>
</dbReference>
<sequence length="338" mass="38115">MPKSMARQFGSFLGLFLDYDAKMMCLGGKQLMRLKFILDVQFPLKRKKEEKFCLVRVRVKVSKIVFCWNLLPRSPTRRGTVAASCWLRESDGTATQDLDKERREIRRNRGDNSRTIYQNSKPNLIGDTWPMELGSGAKDSPIPIVDGQPSTIKTLTWNVHGLGHLGIVNRLNNKLKDIHPQILFLMETKASVKGMKVVRHKCDFGNGIDAGAICSRGGLSLGWRQDCVASLRSYSQHHIDAVVSDGEVTDGSWGSGSLGKLGGYRQLIFKNDLIGDFVMVDTIGRKCERKTMRGRFKFRFDANWCLEGFCAEEVRQFWSFSLDALQLKLEGLGMLGMP</sequence>
<accession>A0A7J8XM37</accession>
<proteinExistence type="predicted"/>
<feature type="non-terminal residue" evidence="1">
    <location>
        <position position="338"/>
    </location>
</feature>
<comment type="caution">
    <text evidence="1">The sequence shown here is derived from an EMBL/GenBank/DDBJ whole genome shotgun (WGS) entry which is preliminary data.</text>
</comment>
<reference evidence="1 2" key="1">
    <citation type="journal article" date="2019" name="Genome Biol. Evol.">
        <title>Insights into the evolution of the New World diploid cottons (Gossypium, subgenus Houzingenia) based on genome sequencing.</title>
        <authorList>
            <person name="Grover C.E."/>
            <person name="Arick M.A. 2nd"/>
            <person name="Thrash A."/>
            <person name="Conover J.L."/>
            <person name="Sanders W.S."/>
            <person name="Peterson D.G."/>
            <person name="Frelichowski J.E."/>
            <person name="Scheffler J.A."/>
            <person name="Scheffler B.E."/>
            <person name="Wendel J.F."/>
        </authorList>
    </citation>
    <scope>NUCLEOTIDE SEQUENCE [LARGE SCALE GENOMIC DNA]</scope>
    <source>
        <strain evidence="1">185</strain>
        <tissue evidence="1">Leaf</tissue>
    </source>
</reference>
<dbReference type="AlphaFoldDB" id="A0A7J8XM37"/>